<dbReference type="EMBL" id="LR134405">
    <property type="protein sequence ID" value="VEH65247.1"/>
    <property type="molecule type" value="Genomic_DNA"/>
</dbReference>
<reference evidence="2 3" key="1">
    <citation type="submission" date="2018-12" db="EMBL/GenBank/DDBJ databases">
        <authorList>
            <consortium name="Pathogen Informatics"/>
        </authorList>
    </citation>
    <scope>NUCLEOTIDE SEQUENCE [LARGE SCALE GENOMIC DNA]</scope>
    <source>
        <strain evidence="2 3">NCTC8284</strain>
    </source>
</reference>
<feature type="domain" description="Glycosyltransferase 2-like" evidence="1">
    <location>
        <begin position="7"/>
        <end position="57"/>
    </location>
</feature>
<dbReference type="Gene3D" id="3.90.550.10">
    <property type="entry name" value="Spore Coat Polysaccharide Biosynthesis Protein SpsA, Chain A"/>
    <property type="match status" value="1"/>
</dbReference>
<name>A0A448MJA0_9PAST</name>
<accession>A0A448MJA0</accession>
<evidence type="ECO:0000313" key="2">
    <source>
        <dbReference type="EMBL" id="VEH65247.1"/>
    </source>
</evidence>
<dbReference type="GO" id="GO:0016740">
    <property type="term" value="F:transferase activity"/>
    <property type="evidence" value="ECO:0007669"/>
    <property type="project" value="UniProtKB-KW"/>
</dbReference>
<dbReference type="SUPFAM" id="SSF53448">
    <property type="entry name" value="Nucleotide-diphospho-sugar transferases"/>
    <property type="match status" value="1"/>
</dbReference>
<dbReference type="KEGG" id="rpne:NCTC8284_00382"/>
<dbReference type="Pfam" id="PF00535">
    <property type="entry name" value="Glycos_transf_2"/>
    <property type="match status" value="1"/>
</dbReference>
<evidence type="ECO:0000313" key="3">
    <source>
        <dbReference type="Proteomes" id="UP000278733"/>
    </source>
</evidence>
<gene>
    <name evidence="2" type="primary">kfoC</name>
    <name evidence="2" type="ORF">NCTC8284_00382</name>
</gene>
<dbReference type="Proteomes" id="UP000278733">
    <property type="component" value="Chromosome"/>
</dbReference>
<keyword evidence="2" id="KW-0808">Transferase</keyword>
<dbReference type="AlphaFoldDB" id="A0A448MJA0"/>
<dbReference type="InterPro" id="IPR001173">
    <property type="entry name" value="Glyco_trans_2-like"/>
</dbReference>
<protein>
    <submittedName>
        <fullName evidence="2">Glycosyl transferase, family 2 protein-3</fullName>
    </submittedName>
</protein>
<evidence type="ECO:0000259" key="1">
    <source>
        <dbReference type="Pfam" id="PF00535"/>
    </source>
</evidence>
<organism evidence="2 3">
    <name type="scientific">Rodentibacter pneumotropicus</name>
    <dbReference type="NCBI Taxonomy" id="758"/>
    <lineage>
        <taxon>Bacteria</taxon>
        <taxon>Pseudomonadati</taxon>
        <taxon>Pseudomonadota</taxon>
        <taxon>Gammaproteobacteria</taxon>
        <taxon>Pasteurellales</taxon>
        <taxon>Pasteurellaceae</taxon>
        <taxon>Rodentibacter</taxon>
    </lineage>
</organism>
<dbReference type="InterPro" id="IPR029044">
    <property type="entry name" value="Nucleotide-diphossugar_trans"/>
</dbReference>
<proteinExistence type="predicted"/>
<sequence>MFPNIDVIIPCYNAEKTLIRAVESVLNQPCLGKIWLIDDASSDETLALANQLSAQYPERILWNQ</sequence>